<organism evidence="5 6">
    <name type="scientific">Bullifex porci</name>
    <dbReference type="NCBI Taxonomy" id="2606638"/>
    <lineage>
        <taxon>Bacteria</taxon>
        <taxon>Pseudomonadati</taxon>
        <taxon>Spirochaetota</taxon>
        <taxon>Spirochaetia</taxon>
        <taxon>Spirochaetales</taxon>
        <taxon>Spirochaetaceae</taxon>
        <taxon>Bullifex</taxon>
    </lineage>
</organism>
<feature type="binding site" evidence="4">
    <location>
        <position position="103"/>
    </location>
    <ligand>
        <name>substrate</name>
    </ligand>
</feature>
<dbReference type="PANTHER" id="PTHR36845">
    <property type="entry name" value="HYDROLASE, PUTATIVE (AFU_ORTHOLOGUE AFUA_7G05090)-RELATED"/>
    <property type="match status" value="1"/>
</dbReference>
<dbReference type="InterPro" id="IPR052369">
    <property type="entry name" value="UG_Glycosaminoglycan_Hydrolase"/>
</dbReference>
<evidence type="ECO:0000256" key="2">
    <source>
        <dbReference type="ARBA" id="ARBA00038358"/>
    </source>
</evidence>
<keyword evidence="6" id="KW-1185">Reference proteome</keyword>
<keyword evidence="1 5" id="KW-0378">Hydrolase</keyword>
<feature type="binding site" evidence="4">
    <location>
        <position position="349"/>
    </location>
    <ligand>
        <name>substrate</name>
    </ligand>
</feature>
<evidence type="ECO:0000313" key="5">
    <source>
        <dbReference type="EMBL" id="MSU06144.1"/>
    </source>
</evidence>
<evidence type="ECO:0000256" key="4">
    <source>
        <dbReference type="PIRSR" id="PIRSR610905-2"/>
    </source>
</evidence>
<feature type="active site" description="Nucleophile" evidence="3">
    <location>
        <position position="103"/>
    </location>
</feature>
<protein>
    <submittedName>
        <fullName evidence="5">Glycosyl hydrolase family 88</fullName>
    </submittedName>
</protein>
<dbReference type="EMBL" id="VUNN01000007">
    <property type="protein sequence ID" value="MSU06144.1"/>
    <property type="molecule type" value="Genomic_DNA"/>
</dbReference>
<reference evidence="5 6" key="1">
    <citation type="submission" date="2019-08" db="EMBL/GenBank/DDBJ databases">
        <title>In-depth cultivation of the pig gut microbiome towards novel bacterial diversity and tailored functional studies.</title>
        <authorList>
            <person name="Wylensek D."/>
            <person name="Hitch T.C.A."/>
            <person name="Clavel T."/>
        </authorList>
    </citation>
    <scope>NUCLEOTIDE SEQUENCE [LARGE SCALE GENOMIC DNA]</scope>
    <source>
        <strain evidence="5 6">NM-380-WT-3C1</strain>
    </source>
</reference>
<evidence type="ECO:0000313" key="6">
    <source>
        <dbReference type="Proteomes" id="UP000460549"/>
    </source>
</evidence>
<feature type="active site" description="Proton donor" evidence="3">
    <location>
        <position position="166"/>
    </location>
</feature>
<proteinExistence type="inferred from homology"/>
<sequence length="382" mass="43432">MDKKDVLNTLSSVERKFEAALKKHTGKLPAVSKDGVYDNRADLSVSWTIDNGPAWWTNGFWGGIYNQLYKLTGKKEYLEEARGSRYLIDKCFLSEYYTGLHHDVGFMWLPTAVADYILTGDEDAKRKGLLAAQLLAGRYNPEGEFIRAWNDIVPGEPTNKGWVIIDSMLNISILYWATKVTGDPRFKHIAERHATTVMNSFIREDGSVRHIVEFDADKGGFVRDYGGQGMKQGSSWTRGQSWGIYGFTNSYVHTNRKDFLDAAVKIADHTIKVIPDSYLIPVDFDQDKELSFEDSTAAAIIACGLIELEKHVPNKGYREVAEKLIETLTLKRADFSLEREGIIQRCTGSYNGLNDREVNFVYADYYYLEALMKLADKDVMFW</sequence>
<dbReference type="RefSeq" id="WP_154425119.1">
    <property type="nucleotide sequence ID" value="NZ_VUNN01000007.1"/>
</dbReference>
<feature type="binding site" evidence="4">
    <location>
        <position position="166"/>
    </location>
    <ligand>
        <name>substrate</name>
    </ligand>
</feature>
<comment type="similarity">
    <text evidence="2">Belongs to the glycosyl hydrolase 88 family.</text>
</comment>
<gene>
    <name evidence="5" type="ORF">FYJ80_05055</name>
</gene>
<dbReference type="InterPro" id="IPR010905">
    <property type="entry name" value="Glyco_hydro_88"/>
</dbReference>
<dbReference type="Pfam" id="PF07470">
    <property type="entry name" value="Glyco_hydro_88"/>
    <property type="match status" value="1"/>
</dbReference>
<dbReference type="AlphaFoldDB" id="A0A7X2PC26"/>
<name>A0A7X2PC26_9SPIO</name>
<evidence type="ECO:0000256" key="3">
    <source>
        <dbReference type="PIRSR" id="PIRSR610905-1"/>
    </source>
</evidence>
<dbReference type="SUPFAM" id="SSF48208">
    <property type="entry name" value="Six-hairpin glycosidases"/>
    <property type="match status" value="1"/>
</dbReference>
<dbReference type="InterPro" id="IPR008928">
    <property type="entry name" value="6-hairpin_glycosidase_sf"/>
</dbReference>
<dbReference type="GO" id="GO:0000272">
    <property type="term" value="P:polysaccharide catabolic process"/>
    <property type="evidence" value="ECO:0007669"/>
    <property type="project" value="TreeGrafter"/>
</dbReference>
<comment type="caution">
    <text evidence="5">The sequence shown here is derived from an EMBL/GenBank/DDBJ whole genome shotgun (WGS) entry which is preliminary data.</text>
</comment>
<dbReference type="GO" id="GO:0052757">
    <property type="term" value="F:chondroitin hydrolase activity"/>
    <property type="evidence" value="ECO:0007669"/>
    <property type="project" value="TreeGrafter"/>
</dbReference>
<feature type="binding site" evidence="4">
    <location>
        <position position="238"/>
    </location>
    <ligand>
        <name>substrate</name>
    </ligand>
</feature>
<dbReference type="InterPro" id="IPR012341">
    <property type="entry name" value="6hp_glycosidase-like_sf"/>
</dbReference>
<feature type="binding site" evidence="4">
    <location>
        <position position="242"/>
    </location>
    <ligand>
        <name>substrate</name>
    </ligand>
</feature>
<accession>A0A7X2PC26</accession>
<evidence type="ECO:0000256" key="1">
    <source>
        <dbReference type="ARBA" id="ARBA00022801"/>
    </source>
</evidence>
<dbReference type="Gene3D" id="1.50.10.10">
    <property type="match status" value="1"/>
</dbReference>
<dbReference type="Proteomes" id="UP000460549">
    <property type="component" value="Unassembled WGS sequence"/>
</dbReference>
<dbReference type="PANTHER" id="PTHR36845:SF1">
    <property type="entry name" value="HYDROLASE, PUTATIVE (AFU_ORTHOLOGUE AFUA_7G05090)-RELATED"/>
    <property type="match status" value="1"/>
</dbReference>